<dbReference type="GO" id="GO:0050567">
    <property type="term" value="F:glutaminyl-tRNA synthase (glutamine-hydrolyzing) activity"/>
    <property type="evidence" value="ECO:0007669"/>
    <property type="project" value="UniProtKB-EC"/>
</dbReference>
<dbReference type="InterPro" id="IPR036928">
    <property type="entry name" value="AS_sf"/>
</dbReference>
<keyword evidence="2" id="KW-0808">Transferase</keyword>
<dbReference type="Gene3D" id="3.90.1300.10">
    <property type="entry name" value="Amidase signature (AS) domain"/>
    <property type="match status" value="1"/>
</dbReference>
<gene>
    <name evidence="2" type="primary">gatA_3</name>
    <name evidence="2" type="ORF">IMCC3135_26790</name>
</gene>
<dbReference type="PANTHER" id="PTHR11895:SF176">
    <property type="entry name" value="AMIDASE AMID-RELATED"/>
    <property type="match status" value="1"/>
</dbReference>
<dbReference type="EMBL" id="CP018632">
    <property type="protein sequence ID" value="ASJ75413.1"/>
    <property type="molecule type" value="Genomic_DNA"/>
</dbReference>
<dbReference type="PANTHER" id="PTHR11895">
    <property type="entry name" value="TRANSAMIDASE"/>
    <property type="match status" value="1"/>
</dbReference>
<reference evidence="2 3" key="1">
    <citation type="submission" date="2016-12" db="EMBL/GenBank/DDBJ databases">
        <authorList>
            <person name="Song W.-J."/>
            <person name="Kurnit D.M."/>
        </authorList>
    </citation>
    <scope>NUCLEOTIDE SEQUENCE [LARGE SCALE GENOMIC DNA]</scope>
    <source>
        <strain evidence="2 3">IMCC3135</strain>
    </source>
</reference>
<evidence type="ECO:0000259" key="1">
    <source>
        <dbReference type="Pfam" id="PF01425"/>
    </source>
</evidence>
<dbReference type="AlphaFoldDB" id="A0A2Z2NVZ8"/>
<accession>A0A2Z2NVZ8</accession>
<evidence type="ECO:0000313" key="3">
    <source>
        <dbReference type="Proteomes" id="UP000250079"/>
    </source>
</evidence>
<proteinExistence type="predicted"/>
<evidence type="ECO:0000313" key="2">
    <source>
        <dbReference type="EMBL" id="ASJ75413.1"/>
    </source>
</evidence>
<dbReference type="InterPro" id="IPR000120">
    <property type="entry name" value="Amidase"/>
</dbReference>
<dbReference type="KEGG" id="gai:IMCC3135_26790"/>
<dbReference type="InterPro" id="IPR023631">
    <property type="entry name" value="Amidase_dom"/>
</dbReference>
<organism evidence="2 3">
    <name type="scientific">Granulosicoccus antarcticus IMCC3135</name>
    <dbReference type="NCBI Taxonomy" id="1192854"/>
    <lineage>
        <taxon>Bacteria</taxon>
        <taxon>Pseudomonadati</taxon>
        <taxon>Pseudomonadota</taxon>
        <taxon>Gammaproteobacteria</taxon>
        <taxon>Chromatiales</taxon>
        <taxon>Granulosicoccaceae</taxon>
        <taxon>Granulosicoccus</taxon>
    </lineage>
</organism>
<dbReference type="RefSeq" id="WP_088920333.1">
    <property type="nucleotide sequence ID" value="NZ_CP018632.1"/>
</dbReference>
<dbReference type="Pfam" id="PF01425">
    <property type="entry name" value="Amidase"/>
    <property type="match status" value="1"/>
</dbReference>
<keyword evidence="2" id="KW-0436">Ligase</keyword>
<dbReference type="GO" id="GO:0016740">
    <property type="term" value="F:transferase activity"/>
    <property type="evidence" value="ECO:0007669"/>
    <property type="project" value="UniProtKB-KW"/>
</dbReference>
<dbReference type="EC" id="6.3.5.7" evidence="2"/>
<sequence length="454" mass="48330">MTDTQTTDDLFADGIQPWAERVRDGSLSFVQSVQNCLQRVDDNQSLDAFECMDAQRALGTAAALDALLAQGTDLGPMMGLPMGVKDIMAVEGLPTTNGSNADTAELTGGEGRLVRRLRMAGLIPLGKTRTVEFALGATGVNTSRGTPWNPVDREVHRIPGGSSSGSAVATASGMVGMALGSDTGGSIRAPACLTGIVGYKSSVGIWPLDGIFSLSSTLDSAGPLCRTVDDAALMHTFMTGEPVADRADVSGLRLGIIDDLFMDDLDPQVAEDFERACQLLERYGATRVPLSFPEVHERTSLFSAIVPAELIKTLTPERFMAIRDGVDPVTEARASVGLETPAHVYVKAQHRRRALIEMANATFNDVDLWLSPTCPIVPMPLADLANPAIHERALLASRNTQPGNLLDMCGLTLPMHDTSAVGSLPTGLQMTMPLNHDARLLATGRAVERLLKSR</sequence>
<dbReference type="Proteomes" id="UP000250079">
    <property type="component" value="Chromosome"/>
</dbReference>
<dbReference type="PROSITE" id="PS00571">
    <property type="entry name" value="AMIDASES"/>
    <property type="match status" value="1"/>
</dbReference>
<dbReference type="SUPFAM" id="SSF75304">
    <property type="entry name" value="Amidase signature (AS) enzymes"/>
    <property type="match status" value="1"/>
</dbReference>
<name>A0A2Z2NVZ8_9GAMM</name>
<protein>
    <submittedName>
        <fullName evidence="2">Glutamyl-tRNA(Gln) amidotransferase subunit A</fullName>
        <ecNumber evidence="2">6.3.5.7</ecNumber>
    </submittedName>
</protein>
<dbReference type="OrthoDB" id="9811471at2"/>
<keyword evidence="3" id="KW-1185">Reference proteome</keyword>
<feature type="domain" description="Amidase" evidence="1">
    <location>
        <begin position="32"/>
        <end position="441"/>
    </location>
</feature>
<dbReference type="InterPro" id="IPR020556">
    <property type="entry name" value="Amidase_CS"/>
</dbReference>